<dbReference type="OrthoDB" id="2929525at2759"/>
<dbReference type="InterPro" id="IPR045339">
    <property type="entry name" value="DUF6534"/>
</dbReference>
<dbReference type="EMBL" id="LUEZ02000005">
    <property type="protein sequence ID" value="RDB30240.1"/>
    <property type="molecule type" value="Genomic_DNA"/>
</dbReference>
<keyword evidence="4" id="KW-1185">Reference proteome</keyword>
<reference evidence="3" key="1">
    <citation type="submission" date="2018-04" db="EMBL/GenBank/DDBJ databases">
        <title>Whole genome sequencing of Hypsizygus marmoreus.</title>
        <authorList>
            <person name="Choi I.-G."/>
            <person name="Min B."/>
            <person name="Kim J.-G."/>
            <person name="Kim S."/>
            <person name="Oh Y.-L."/>
            <person name="Kong W.-S."/>
            <person name="Park H."/>
            <person name="Jeong J."/>
            <person name="Song E.-S."/>
        </authorList>
    </citation>
    <scope>NUCLEOTIDE SEQUENCE [LARGE SCALE GENOMIC DNA]</scope>
    <source>
        <strain evidence="3">51987-8</strain>
    </source>
</reference>
<evidence type="ECO:0000256" key="1">
    <source>
        <dbReference type="SAM" id="Phobius"/>
    </source>
</evidence>
<keyword evidence="1" id="KW-1133">Transmembrane helix</keyword>
<evidence type="ECO:0000313" key="4">
    <source>
        <dbReference type="Proteomes" id="UP000076154"/>
    </source>
</evidence>
<keyword evidence="1" id="KW-0472">Membrane</keyword>
<evidence type="ECO:0000313" key="3">
    <source>
        <dbReference type="EMBL" id="RDB30240.1"/>
    </source>
</evidence>
<dbReference type="AlphaFoldDB" id="A0A369K9W0"/>
<protein>
    <recommendedName>
        <fullName evidence="2">DUF6534 domain-containing protein</fullName>
    </recommendedName>
</protein>
<organism evidence="3 4">
    <name type="scientific">Hypsizygus marmoreus</name>
    <name type="common">White beech mushroom</name>
    <name type="synonym">Agaricus marmoreus</name>
    <dbReference type="NCBI Taxonomy" id="39966"/>
    <lineage>
        <taxon>Eukaryota</taxon>
        <taxon>Fungi</taxon>
        <taxon>Dikarya</taxon>
        <taxon>Basidiomycota</taxon>
        <taxon>Agaricomycotina</taxon>
        <taxon>Agaricomycetes</taxon>
        <taxon>Agaricomycetidae</taxon>
        <taxon>Agaricales</taxon>
        <taxon>Tricholomatineae</taxon>
        <taxon>Lyophyllaceae</taxon>
        <taxon>Hypsizygus</taxon>
    </lineage>
</organism>
<dbReference type="Proteomes" id="UP000076154">
    <property type="component" value="Unassembled WGS sequence"/>
</dbReference>
<feature type="transmembrane region" description="Helical" evidence="1">
    <location>
        <begin position="104"/>
        <end position="124"/>
    </location>
</feature>
<feature type="transmembrane region" description="Helical" evidence="1">
    <location>
        <begin position="136"/>
        <end position="156"/>
    </location>
</feature>
<feature type="transmembrane region" description="Helical" evidence="1">
    <location>
        <begin position="17"/>
        <end position="37"/>
    </location>
</feature>
<feature type="transmembrane region" description="Helical" evidence="1">
    <location>
        <begin position="49"/>
        <end position="70"/>
    </location>
</feature>
<feature type="domain" description="DUF6534" evidence="2">
    <location>
        <begin position="188"/>
        <end position="299"/>
    </location>
</feature>
<dbReference type="Pfam" id="PF20152">
    <property type="entry name" value="DUF6534"/>
    <property type="match status" value="1"/>
</dbReference>
<proteinExistence type="predicted"/>
<keyword evidence="1" id="KW-0812">Transmembrane</keyword>
<accession>A0A369K9W0</accession>
<dbReference type="PANTHER" id="PTHR40465:SF1">
    <property type="entry name" value="DUF6534 DOMAIN-CONTAINING PROTEIN"/>
    <property type="match status" value="1"/>
</dbReference>
<gene>
    <name evidence="3" type="ORF">Hypma_007085</name>
</gene>
<name>A0A369K9W0_HYPMA</name>
<dbReference type="InParanoid" id="A0A369K9W0"/>
<sequence length="446" mass="49747">MVEFNVYGHENLGSMEIALALSLVLFGIVLIQVYTYYHTFDDDRFFLKSLVAAVLCVDVITVYGCLTIYLDRILEVCHSVTITHTIYYTTVTLAGQLGNGPNSYPLTTGVVLETLITALVQNFFAYRIYRLSGKLYISIVCWTLSALRLGGGLALAAESYLDVPKNPNAFVLTDRFGWLITLAVTVGAFVDVLIALSLCYYLKRFSSPMSSKRSAYSLFCDGLLMTRKRISTLALIDRLIIWTIRTSFPHNPTKRNMVLDLYHIGQAYIIYLNRPECNTVLIVHTVYSNSFFVSLNVRPRDDHIPATLSGLVFTHSAPMEFSIGILGNPSIKGTLSQLHILPERALDNTLSVRHSGASDIEANHLYSSLDILPDIQTRTNERFPPQYNDICSALPELLYESRVPHLTPSPCNSAYAQQPLSPTSNTKNLVPTLGLVYLPRVALREG</sequence>
<dbReference type="PANTHER" id="PTHR40465">
    <property type="entry name" value="CHROMOSOME 1, WHOLE GENOME SHOTGUN SEQUENCE"/>
    <property type="match status" value="1"/>
</dbReference>
<feature type="transmembrane region" description="Helical" evidence="1">
    <location>
        <begin position="176"/>
        <end position="202"/>
    </location>
</feature>
<comment type="caution">
    <text evidence="3">The sequence shown here is derived from an EMBL/GenBank/DDBJ whole genome shotgun (WGS) entry which is preliminary data.</text>
</comment>
<dbReference type="STRING" id="39966.A0A369K9W0"/>
<evidence type="ECO:0000259" key="2">
    <source>
        <dbReference type="Pfam" id="PF20152"/>
    </source>
</evidence>